<sequence length="77" mass="8268">MSPTLVCSITYDRRTNPLPSFQVAGRIQAVPILSAQSNYKVGQAAAPPSPSSGGGIPEQHRVAWGQEVNQHIDSRQI</sequence>
<gene>
    <name evidence="1" type="ORF">E2C01_080148</name>
</gene>
<proteinExistence type="predicted"/>
<dbReference type="AlphaFoldDB" id="A0A5B7IV86"/>
<accession>A0A5B7IV86</accession>
<protein>
    <submittedName>
        <fullName evidence="1">Uncharacterized protein</fullName>
    </submittedName>
</protein>
<organism evidence="1 2">
    <name type="scientific">Portunus trituberculatus</name>
    <name type="common">Swimming crab</name>
    <name type="synonym">Neptunus trituberculatus</name>
    <dbReference type="NCBI Taxonomy" id="210409"/>
    <lineage>
        <taxon>Eukaryota</taxon>
        <taxon>Metazoa</taxon>
        <taxon>Ecdysozoa</taxon>
        <taxon>Arthropoda</taxon>
        <taxon>Crustacea</taxon>
        <taxon>Multicrustacea</taxon>
        <taxon>Malacostraca</taxon>
        <taxon>Eumalacostraca</taxon>
        <taxon>Eucarida</taxon>
        <taxon>Decapoda</taxon>
        <taxon>Pleocyemata</taxon>
        <taxon>Brachyura</taxon>
        <taxon>Eubrachyura</taxon>
        <taxon>Portunoidea</taxon>
        <taxon>Portunidae</taxon>
        <taxon>Portuninae</taxon>
        <taxon>Portunus</taxon>
    </lineage>
</organism>
<comment type="caution">
    <text evidence="1">The sequence shown here is derived from an EMBL/GenBank/DDBJ whole genome shotgun (WGS) entry which is preliminary data.</text>
</comment>
<reference evidence="1 2" key="1">
    <citation type="submission" date="2019-05" db="EMBL/GenBank/DDBJ databases">
        <title>Another draft genome of Portunus trituberculatus and its Hox gene families provides insights of decapod evolution.</title>
        <authorList>
            <person name="Jeong J.-H."/>
            <person name="Song I."/>
            <person name="Kim S."/>
            <person name="Choi T."/>
            <person name="Kim D."/>
            <person name="Ryu S."/>
            <person name="Kim W."/>
        </authorList>
    </citation>
    <scope>NUCLEOTIDE SEQUENCE [LARGE SCALE GENOMIC DNA]</scope>
    <source>
        <tissue evidence="1">Muscle</tissue>
    </source>
</reference>
<dbReference type="Proteomes" id="UP000324222">
    <property type="component" value="Unassembled WGS sequence"/>
</dbReference>
<keyword evidence="2" id="KW-1185">Reference proteome</keyword>
<evidence type="ECO:0000313" key="2">
    <source>
        <dbReference type="Proteomes" id="UP000324222"/>
    </source>
</evidence>
<dbReference type="EMBL" id="VSRR010068266">
    <property type="protein sequence ID" value="MPC85377.1"/>
    <property type="molecule type" value="Genomic_DNA"/>
</dbReference>
<name>A0A5B7IV86_PORTR</name>
<evidence type="ECO:0000313" key="1">
    <source>
        <dbReference type="EMBL" id="MPC85377.1"/>
    </source>
</evidence>